<accession>A0A919QDD5</accession>
<keyword evidence="1" id="KW-0677">Repeat</keyword>
<keyword evidence="5" id="KW-1185">Reference proteome</keyword>
<feature type="repeat" description="ANK" evidence="3">
    <location>
        <begin position="329"/>
        <end position="361"/>
    </location>
</feature>
<evidence type="ECO:0000256" key="2">
    <source>
        <dbReference type="ARBA" id="ARBA00023043"/>
    </source>
</evidence>
<comment type="caution">
    <text evidence="4">The sequence shown here is derived from an EMBL/GenBank/DDBJ whole genome shotgun (WGS) entry which is preliminary data.</text>
</comment>
<proteinExistence type="predicted"/>
<dbReference type="SUPFAM" id="SSF48403">
    <property type="entry name" value="Ankyrin repeat"/>
    <property type="match status" value="1"/>
</dbReference>
<dbReference type="PROSITE" id="PS50088">
    <property type="entry name" value="ANK_REPEAT"/>
    <property type="match status" value="2"/>
</dbReference>
<dbReference type="InterPro" id="IPR002110">
    <property type="entry name" value="Ankyrin_rpt"/>
</dbReference>
<keyword evidence="2 3" id="KW-0040">ANK repeat</keyword>
<organism evidence="4 5">
    <name type="scientific">Acrocarpospora phusangensis</name>
    <dbReference type="NCBI Taxonomy" id="1070424"/>
    <lineage>
        <taxon>Bacteria</taxon>
        <taxon>Bacillati</taxon>
        <taxon>Actinomycetota</taxon>
        <taxon>Actinomycetes</taxon>
        <taxon>Streptosporangiales</taxon>
        <taxon>Streptosporangiaceae</taxon>
        <taxon>Acrocarpospora</taxon>
    </lineage>
</organism>
<evidence type="ECO:0000313" key="5">
    <source>
        <dbReference type="Proteomes" id="UP000640052"/>
    </source>
</evidence>
<dbReference type="EMBL" id="BOOA01000027">
    <property type="protein sequence ID" value="GIH25320.1"/>
    <property type="molecule type" value="Genomic_DNA"/>
</dbReference>
<dbReference type="Gene3D" id="1.25.40.20">
    <property type="entry name" value="Ankyrin repeat-containing domain"/>
    <property type="match status" value="3"/>
</dbReference>
<dbReference type="SMART" id="SM00248">
    <property type="entry name" value="ANK"/>
    <property type="match status" value="5"/>
</dbReference>
<reference evidence="4" key="1">
    <citation type="submission" date="2021-01" db="EMBL/GenBank/DDBJ databases">
        <title>Whole genome shotgun sequence of Acrocarpospora phusangensis NBRC 108782.</title>
        <authorList>
            <person name="Komaki H."/>
            <person name="Tamura T."/>
        </authorList>
    </citation>
    <scope>NUCLEOTIDE SEQUENCE</scope>
    <source>
        <strain evidence="4">NBRC 108782</strain>
    </source>
</reference>
<dbReference type="InterPro" id="IPR036770">
    <property type="entry name" value="Ankyrin_rpt-contain_sf"/>
</dbReference>
<dbReference type="InterPro" id="IPR050745">
    <property type="entry name" value="Multifunctional_regulatory"/>
</dbReference>
<dbReference type="Pfam" id="PF00023">
    <property type="entry name" value="Ank"/>
    <property type="match status" value="1"/>
</dbReference>
<evidence type="ECO:0000313" key="4">
    <source>
        <dbReference type="EMBL" id="GIH25320.1"/>
    </source>
</evidence>
<feature type="repeat" description="ANK" evidence="3">
    <location>
        <begin position="421"/>
        <end position="453"/>
    </location>
</feature>
<sequence length="488" mass="52487">MPVHRLPDNPSLERLRKQAKTLFQYVNARVPEALGLVTEFHPRPSQPLKLSDAQLVTARMYGFASWPRLKEHIDTVARYSRSPHQVEACRELPQEFLRLACLTYGSDYPGRTREADQLLARHPQLATADVFTMAATGSADALADALAGNPGLARTQGGPFGWEPLLYLAYARLDPPGRSVAAARLLLRHGADPDAGFLWDGLTSPFTALTGAFGGGEGDQPPHPQGLALARLLLEAGADPNDSQTLYNLGLGGSFSDDTAHLELLLEFGLGRGQGGPWHARLGPTMQSPQQLLREELATAALRGGPRRARLLLANGAEVDGLGGHPAYGGRTPYELALLNGHTEVAHLLAAAGASAELEEMDAFTAACMRADAETVAGLGPRLLARVLARHPELINRAAGLRKTAAVRLLAGLGFDVNHLHRSTPLHEAAWNDDRETATALIELGADPTIKDTQYDSTPLGWAEYGGKHRVAAYLRDLGNRERSHPAD</sequence>
<dbReference type="PROSITE" id="PS50297">
    <property type="entry name" value="ANK_REP_REGION"/>
    <property type="match status" value="2"/>
</dbReference>
<name>A0A919QDD5_9ACTN</name>
<dbReference type="AlphaFoldDB" id="A0A919QDD5"/>
<gene>
    <name evidence="4" type="ORF">Aph01nite_36300</name>
</gene>
<protein>
    <recommendedName>
        <fullName evidence="6">Ankyrin repeat protein</fullName>
    </recommendedName>
</protein>
<dbReference type="RefSeq" id="WP_204042052.1">
    <property type="nucleotide sequence ID" value="NZ_BOOA01000027.1"/>
</dbReference>
<evidence type="ECO:0000256" key="1">
    <source>
        <dbReference type="ARBA" id="ARBA00022737"/>
    </source>
</evidence>
<evidence type="ECO:0000256" key="3">
    <source>
        <dbReference type="PROSITE-ProRule" id="PRU00023"/>
    </source>
</evidence>
<dbReference type="PANTHER" id="PTHR24189:SF50">
    <property type="entry name" value="ANKYRIN REPEAT AND SOCS BOX PROTEIN 2"/>
    <property type="match status" value="1"/>
</dbReference>
<evidence type="ECO:0008006" key="6">
    <source>
        <dbReference type="Google" id="ProtNLM"/>
    </source>
</evidence>
<dbReference type="PANTHER" id="PTHR24189">
    <property type="entry name" value="MYOTROPHIN"/>
    <property type="match status" value="1"/>
</dbReference>
<dbReference type="Proteomes" id="UP000640052">
    <property type="component" value="Unassembled WGS sequence"/>
</dbReference>